<dbReference type="PANTHER" id="PTHR43649">
    <property type="entry name" value="ARABINOSE-BINDING PROTEIN-RELATED"/>
    <property type="match status" value="1"/>
</dbReference>
<organism evidence="5 6">
    <name type="scientific">Fundicoccus culcitae</name>
    <dbReference type="NCBI Taxonomy" id="2969821"/>
    <lineage>
        <taxon>Bacteria</taxon>
        <taxon>Bacillati</taxon>
        <taxon>Bacillota</taxon>
        <taxon>Bacilli</taxon>
        <taxon>Lactobacillales</taxon>
        <taxon>Aerococcaceae</taxon>
        <taxon>Fundicoccus</taxon>
    </lineage>
</organism>
<evidence type="ECO:0000256" key="1">
    <source>
        <dbReference type="ARBA" id="ARBA00004196"/>
    </source>
</evidence>
<dbReference type="SUPFAM" id="SSF53850">
    <property type="entry name" value="Periplasmic binding protein-like II"/>
    <property type="match status" value="1"/>
</dbReference>
<dbReference type="RefSeq" id="WP_313793284.1">
    <property type="nucleotide sequence ID" value="NZ_CP102453.1"/>
</dbReference>
<dbReference type="PANTHER" id="PTHR43649:SF31">
    <property type="entry name" value="SN-GLYCEROL-3-PHOSPHATE-BINDING PERIPLASMIC PROTEIN UGPB"/>
    <property type="match status" value="1"/>
</dbReference>
<evidence type="ECO:0000256" key="3">
    <source>
        <dbReference type="ARBA" id="ARBA00022448"/>
    </source>
</evidence>
<keyword evidence="3" id="KW-0813">Transport</keyword>
<evidence type="ECO:0000313" key="6">
    <source>
        <dbReference type="Proteomes" id="UP001315967"/>
    </source>
</evidence>
<protein>
    <submittedName>
        <fullName evidence="5">Extracellular solute-binding protein</fullName>
    </submittedName>
</protein>
<dbReference type="Gene3D" id="3.40.190.10">
    <property type="entry name" value="Periplasmic binding protein-like II"/>
    <property type="match status" value="1"/>
</dbReference>
<dbReference type="EMBL" id="CP102453">
    <property type="protein sequence ID" value="UUX33781.1"/>
    <property type="molecule type" value="Genomic_DNA"/>
</dbReference>
<accession>A0ABY5P5D5</accession>
<dbReference type="Pfam" id="PF13416">
    <property type="entry name" value="SBP_bac_8"/>
    <property type="match status" value="1"/>
</dbReference>
<keyword evidence="6" id="KW-1185">Reference proteome</keyword>
<proteinExistence type="inferred from homology"/>
<name>A0ABY5P5D5_9LACT</name>
<evidence type="ECO:0000256" key="4">
    <source>
        <dbReference type="ARBA" id="ARBA00022729"/>
    </source>
</evidence>
<evidence type="ECO:0000313" key="5">
    <source>
        <dbReference type="EMBL" id="UUX33781.1"/>
    </source>
</evidence>
<dbReference type="InterPro" id="IPR006059">
    <property type="entry name" value="SBP"/>
</dbReference>
<keyword evidence="4" id="KW-0732">Signal</keyword>
<comment type="similarity">
    <text evidence="2">Belongs to the bacterial solute-binding protein 1 family.</text>
</comment>
<sequence length="437" mass="49101">MKKGLKLSIIFSLLINILLLFNLNSISKTQAQEKIKIEFWYGLTGFLGETVQEKIDTFNASQDKYEVIGVSQGDYSESYQKLQGAIASGKAPGVVLLDDYQFIPLAQRQVLMPLDELLTAHENAQVDDFVDVFWQQSDVNGQHYGIPTVAGSQIFYYRKDIFEEANISSDVMNDWETFYEAVKELTLKDDNGNVERWGWMPMWGSYNLIDSALSNGASYLSEDGRTVTINSPEWVESWDYFRKAIFDDEIMTFHHGGQGWEYWYRTIDDVHNGLAAGYIGSSGDGGDLDFDIIGAHVQPGWKGEKTKAQTGAGMMVVPMILSDEEKAAAVEWMLYFTNTENTADWAMKTGYVPVRDSVMELEYFQQHLEKNTALAASLEQTTTSTITFYDPTGGEIHAALEIAADQVMIENIPAQDALDEAQVTAQNALDDYYADNE</sequence>
<evidence type="ECO:0000256" key="2">
    <source>
        <dbReference type="ARBA" id="ARBA00008520"/>
    </source>
</evidence>
<gene>
    <name evidence="5" type="ORF">NRE15_12955</name>
</gene>
<comment type="subcellular location">
    <subcellularLocation>
        <location evidence="1">Cell envelope</location>
    </subcellularLocation>
</comment>
<dbReference type="InterPro" id="IPR050490">
    <property type="entry name" value="Bact_solute-bd_prot1"/>
</dbReference>
<dbReference type="Proteomes" id="UP001315967">
    <property type="component" value="Chromosome"/>
</dbReference>
<reference evidence="5 6" key="1">
    <citation type="submission" date="2022-08" db="EMBL/GenBank/DDBJ databases">
        <title>Aerococcaceae sp. nov isolated from spoiled eye mask.</title>
        <authorList>
            <person name="Zhou G."/>
            <person name="Xie X.-B."/>
            <person name="Shi Q.-S."/>
            <person name="Wang Y.-S."/>
            <person name="Wen X."/>
            <person name="Peng H."/>
            <person name="Yang X.-J."/>
            <person name="Tao H.-B."/>
            <person name="Huang X.-M."/>
        </authorList>
    </citation>
    <scope>NUCLEOTIDE SEQUENCE [LARGE SCALE GENOMIC DNA]</scope>
    <source>
        <strain evidence="6">DM20194951</strain>
    </source>
</reference>